<organism evidence="1 2">
    <name type="scientific">Mola mola</name>
    <name type="common">Ocean sunfish</name>
    <name type="synonym">Tetraodon mola</name>
    <dbReference type="NCBI Taxonomy" id="94237"/>
    <lineage>
        <taxon>Eukaryota</taxon>
        <taxon>Metazoa</taxon>
        <taxon>Chordata</taxon>
        <taxon>Craniata</taxon>
        <taxon>Vertebrata</taxon>
        <taxon>Euteleostomi</taxon>
        <taxon>Actinopterygii</taxon>
        <taxon>Neopterygii</taxon>
        <taxon>Teleostei</taxon>
        <taxon>Neoteleostei</taxon>
        <taxon>Acanthomorphata</taxon>
        <taxon>Eupercaria</taxon>
        <taxon>Tetraodontiformes</taxon>
        <taxon>Molidae</taxon>
        <taxon>Mola</taxon>
    </lineage>
</organism>
<keyword evidence="2" id="KW-1185">Reference proteome</keyword>
<sequence length="116" mass="13277">NKKNRLLLIYVLAYGATEKEQEQQPMVIFIVRQEGDSDSSPSKIGIVVDGVKVLDDLPSFASACAVGFNIWPQLVPQATEYTFEFFHKVLLKHEKYQGLKEELERKNSMMNQDEAR</sequence>
<accession>A0A3Q3XRN2</accession>
<dbReference type="Ensembl" id="ENSMMOT00000028916.1">
    <property type="protein sequence ID" value="ENSMMOP00000028436.1"/>
    <property type="gene ID" value="ENSMMOG00000021477.1"/>
</dbReference>
<evidence type="ECO:0000313" key="2">
    <source>
        <dbReference type="Proteomes" id="UP000261620"/>
    </source>
</evidence>
<evidence type="ECO:0000313" key="1">
    <source>
        <dbReference type="Ensembl" id="ENSMMOP00000028436.1"/>
    </source>
</evidence>
<proteinExistence type="predicted"/>
<reference evidence="1" key="2">
    <citation type="submission" date="2025-09" db="UniProtKB">
        <authorList>
            <consortium name="Ensembl"/>
        </authorList>
    </citation>
    <scope>IDENTIFICATION</scope>
</reference>
<protein>
    <submittedName>
        <fullName evidence="1">Uncharacterized protein</fullName>
    </submittedName>
</protein>
<dbReference type="Proteomes" id="UP000261620">
    <property type="component" value="Unplaced"/>
</dbReference>
<dbReference type="AlphaFoldDB" id="A0A3Q3XRN2"/>
<name>A0A3Q3XRN2_MOLML</name>
<reference evidence="1" key="1">
    <citation type="submission" date="2025-08" db="UniProtKB">
        <authorList>
            <consortium name="Ensembl"/>
        </authorList>
    </citation>
    <scope>IDENTIFICATION</scope>
</reference>